<dbReference type="GO" id="GO:0008270">
    <property type="term" value="F:zinc ion binding"/>
    <property type="evidence" value="ECO:0007669"/>
    <property type="project" value="UniProtKB-KW"/>
</dbReference>
<proteinExistence type="predicted"/>
<dbReference type="EMBL" id="VSWD01000005">
    <property type="protein sequence ID" value="KAK3101693.1"/>
    <property type="molecule type" value="Genomic_DNA"/>
</dbReference>
<feature type="compositionally biased region" description="Polar residues" evidence="11">
    <location>
        <begin position="197"/>
        <end position="210"/>
    </location>
</feature>
<comment type="subcellular location">
    <subcellularLocation>
        <location evidence="1">Nucleus speckle</location>
    </subcellularLocation>
    <subcellularLocation>
        <location evidence="2">Nucleus</location>
        <location evidence="2">Nucleoplasm</location>
    </subcellularLocation>
</comment>
<keyword evidence="15" id="KW-1185">Reference proteome</keyword>
<name>A0AA88YBA4_PINIB</name>
<protein>
    <recommendedName>
        <fullName evidence="3">Sodium channel modifier 1</fullName>
    </recommendedName>
</protein>
<dbReference type="InterPro" id="IPR031625">
    <property type="entry name" value="SCNM1_acidic"/>
</dbReference>
<evidence type="ECO:0000256" key="5">
    <source>
        <dbReference type="ARBA" id="ARBA00022723"/>
    </source>
</evidence>
<keyword evidence="4" id="KW-0507">mRNA processing</keyword>
<dbReference type="Pfam" id="PF15805">
    <property type="entry name" value="SCNM1_acidic"/>
    <property type="match status" value="1"/>
</dbReference>
<feature type="region of interest" description="Disordered" evidence="11">
    <location>
        <begin position="245"/>
        <end position="274"/>
    </location>
</feature>
<evidence type="ECO:0000256" key="11">
    <source>
        <dbReference type="SAM" id="MobiDB-lite"/>
    </source>
</evidence>
<accession>A0AA88YBA4</accession>
<reference evidence="14" key="1">
    <citation type="submission" date="2019-08" db="EMBL/GenBank/DDBJ databases">
        <title>The improved chromosome-level genome for the pearl oyster Pinctada fucata martensii using PacBio sequencing and Hi-C.</title>
        <authorList>
            <person name="Zheng Z."/>
        </authorList>
    </citation>
    <scope>NUCLEOTIDE SEQUENCE</scope>
    <source>
        <strain evidence="14">ZZ-2019</strain>
        <tissue evidence="14">Adductor muscle</tissue>
    </source>
</reference>
<evidence type="ECO:0000256" key="4">
    <source>
        <dbReference type="ARBA" id="ARBA00022664"/>
    </source>
</evidence>
<dbReference type="AlphaFoldDB" id="A0AA88YBA4"/>
<dbReference type="GO" id="GO:0008380">
    <property type="term" value="P:RNA splicing"/>
    <property type="evidence" value="ECO:0007669"/>
    <property type="project" value="UniProtKB-KW"/>
</dbReference>
<keyword evidence="6" id="KW-0747">Spliceosome</keyword>
<feature type="compositionally biased region" description="Basic and acidic residues" evidence="11">
    <location>
        <begin position="187"/>
        <end position="196"/>
    </location>
</feature>
<evidence type="ECO:0000313" key="14">
    <source>
        <dbReference type="EMBL" id="KAK3101693.1"/>
    </source>
</evidence>
<feature type="region of interest" description="Disordered" evidence="11">
    <location>
        <begin position="105"/>
        <end position="124"/>
    </location>
</feature>
<evidence type="ECO:0000256" key="6">
    <source>
        <dbReference type="ARBA" id="ARBA00022728"/>
    </source>
</evidence>
<feature type="domain" description="Sodium channel modifier 1 acidic C-terminal" evidence="13">
    <location>
        <begin position="275"/>
        <end position="313"/>
    </location>
</feature>
<evidence type="ECO:0000256" key="1">
    <source>
        <dbReference type="ARBA" id="ARBA00004324"/>
    </source>
</evidence>
<evidence type="ECO:0000259" key="13">
    <source>
        <dbReference type="Pfam" id="PF15805"/>
    </source>
</evidence>
<evidence type="ECO:0000256" key="2">
    <source>
        <dbReference type="ARBA" id="ARBA00004642"/>
    </source>
</evidence>
<organism evidence="14 15">
    <name type="scientific">Pinctada imbricata</name>
    <name type="common">Atlantic pearl-oyster</name>
    <name type="synonym">Pinctada martensii</name>
    <dbReference type="NCBI Taxonomy" id="66713"/>
    <lineage>
        <taxon>Eukaryota</taxon>
        <taxon>Metazoa</taxon>
        <taxon>Spiralia</taxon>
        <taxon>Lophotrochozoa</taxon>
        <taxon>Mollusca</taxon>
        <taxon>Bivalvia</taxon>
        <taxon>Autobranchia</taxon>
        <taxon>Pteriomorphia</taxon>
        <taxon>Pterioida</taxon>
        <taxon>Pterioidea</taxon>
        <taxon>Pteriidae</taxon>
        <taxon>Pinctada</taxon>
    </lineage>
</organism>
<keyword evidence="7" id="KW-0863">Zinc-finger</keyword>
<gene>
    <name evidence="14" type="ORF">FSP39_005523</name>
</gene>
<keyword evidence="9" id="KW-0508">mRNA splicing</keyword>
<evidence type="ECO:0000256" key="7">
    <source>
        <dbReference type="ARBA" id="ARBA00022771"/>
    </source>
</evidence>
<dbReference type="InterPro" id="IPR033570">
    <property type="entry name" value="SCNM1"/>
</dbReference>
<dbReference type="Pfam" id="PF15803">
    <property type="entry name" value="zf-SCNM1"/>
    <property type="match status" value="1"/>
</dbReference>
<keyword evidence="5" id="KW-0479">Metal-binding</keyword>
<evidence type="ECO:0000256" key="8">
    <source>
        <dbReference type="ARBA" id="ARBA00022833"/>
    </source>
</evidence>
<comment type="caution">
    <text evidence="14">The sequence shown here is derived from an EMBL/GenBank/DDBJ whole genome shotgun (WGS) entry which is preliminary data.</text>
</comment>
<dbReference type="PANTHER" id="PTHR32297">
    <property type="entry name" value="SODIUM CHANNEL MODIFIER 1"/>
    <property type="match status" value="1"/>
</dbReference>
<evidence type="ECO:0000256" key="10">
    <source>
        <dbReference type="ARBA" id="ARBA00023242"/>
    </source>
</evidence>
<dbReference type="PANTHER" id="PTHR32297:SF1">
    <property type="entry name" value="SODIUM CHANNEL MODIFIER 1"/>
    <property type="match status" value="1"/>
</dbReference>
<feature type="region of interest" description="Disordered" evidence="11">
    <location>
        <begin position="171"/>
        <end position="210"/>
    </location>
</feature>
<evidence type="ECO:0000313" key="15">
    <source>
        <dbReference type="Proteomes" id="UP001186944"/>
    </source>
</evidence>
<dbReference type="GO" id="GO:0005681">
    <property type="term" value="C:spliceosomal complex"/>
    <property type="evidence" value="ECO:0007669"/>
    <property type="project" value="UniProtKB-KW"/>
</dbReference>
<dbReference type="InterPro" id="IPR031622">
    <property type="entry name" value="Znf-SCNM1"/>
</dbReference>
<keyword evidence="8" id="KW-0862">Zinc</keyword>
<feature type="non-terminal residue" evidence="14">
    <location>
        <position position="1"/>
    </location>
</feature>
<sequence length="315" mass="35855">LTFHNFRYTCLVCNNRPIFDTVNVLYLHRQGKKHAENLEYFQQKKVELHELILKRKHDQFMLDGTTNIQQASVNHKGLGCGQAYDPRVKKKKITHRKLAVDLQAESRNDVAESNPSPYPDSTVAFRLSNKTSGTREGNKIKNNKMFREMILEQQREGPVKHCTQLKNIFRKEEDMSAASPYRSKRRHYEDSTDTHSKPQVPTINLPQSVPCSNTSDIKPGNSYISDNNNHSPAQSIPTTEVAYAELATSPPPPPEAPSTSAECSKVTEPIPDKVKETAKKYLQYRGAGWKKDLYGNWVKDEDAEFDSDEEPPDLP</sequence>
<feature type="domain" description="Sodium channel modifier 1 zinc-finger" evidence="12">
    <location>
        <begin position="10"/>
        <end position="35"/>
    </location>
</feature>
<evidence type="ECO:0000256" key="9">
    <source>
        <dbReference type="ARBA" id="ARBA00023187"/>
    </source>
</evidence>
<dbReference type="GO" id="GO:0016607">
    <property type="term" value="C:nuclear speck"/>
    <property type="evidence" value="ECO:0007669"/>
    <property type="project" value="UniProtKB-SubCell"/>
</dbReference>
<evidence type="ECO:0000259" key="12">
    <source>
        <dbReference type="Pfam" id="PF15803"/>
    </source>
</evidence>
<dbReference type="Proteomes" id="UP001186944">
    <property type="component" value="Unassembled WGS sequence"/>
</dbReference>
<dbReference type="GO" id="GO:0006397">
    <property type="term" value="P:mRNA processing"/>
    <property type="evidence" value="ECO:0007669"/>
    <property type="project" value="UniProtKB-KW"/>
</dbReference>
<evidence type="ECO:0000256" key="3">
    <source>
        <dbReference type="ARBA" id="ARBA00020620"/>
    </source>
</evidence>
<keyword evidence="10" id="KW-0539">Nucleus</keyword>